<dbReference type="Pfam" id="PF10523">
    <property type="entry name" value="BEN"/>
    <property type="match status" value="1"/>
</dbReference>
<feature type="compositionally biased region" description="Basic residues" evidence="1">
    <location>
        <begin position="221"/>
        <end position="231"/>
    </location>
</feature>
<gene>
    <name evidence="2" type="primary">5580283</name>
</gene>
<dbReference type="EnsemblMetazoa" id="AAEL003016-RA">
    <property type="protein sequence ID" value="AAEL003016-PA"/>
    <property type="gene ID" value="AAEL003016"/>
</dbReference>
<dbReference type="Proteomes" id="UP000008820">
    <property type="component" value="Chromosome 1"/>
</dbReference>
<protein>
    <submittedName>
        <fullName evidence="2">Uncharacterized protein</fullName>
    </submittedName>
</protein>
<dbReference type="GO" id="GO:0005634">
    <property type="term" value="C:nucleus"/>
    <property type="evidence" value="ECO:0007669"/>
    <property type="project" value="InterPro"/>
</dbReference>
<dbReference type="Pfam" id="PF07776">
    <property type="entry name" value="zf-AD"/>
    <property type="match status" value="1"/>
</dbReference>
<dbReference type="InParanoid" id="A0A1S4F3R6"/>
<dbReference type="PROSITE" id="PS51915">
    <property type="entry name" value="ZAD"/>
    <property type="match status" value="1"/>
</dbReference>
<dbReference type="SMART" id="SM00868">
    <property type="entry name" value="zf-AD"/>
    <property type="match status" value="1"/>
</dbReference>
<evidence type="ECO:0000313" key="3">
    <source>
        <dbReference type="Proteomes" id="UP000008820"/>
    </source>
</evidence>
<feature type="region of interest" description="Disordered" evidence="1">
    <location>
        <begin position="178"/>
        <end position="267"/>
    </location>
</feature>
<feature type="compositionally biased region" description="Basic and acidic residues" evidence="1">
    <location>
        <begin position="209"/>
        <end position="219"/>
    </location>
</feature>
<feature type="compositionally biased region" description="Polar residues" evidence="1">
    <location>
        <begin position="243"/>
        <end position="253"/>
    </location>
</feature>
<sequence>MTDLGELNRCRLCSSENGLTDVFSAPNKDKLLQMIAECTSIRITFEMDFPCVVCSCCIRIVNQFFTYRQKCLDYNCELNRLRGMKEPLLVEEADSKDKSGSNHKFEAFYEDVQKRIQEYLVIQVKEIERKAMDKVKEELQGLDVGQGEHKVECVTVDTVEIGKSEICESSSRKPILDENSEFSEGDIISERNSDADSADEDDSLSISVEKPKDPSDTPKGRVSKFKNHAKCTAKDNPAKKLRSSSPFSQISSEASEDQQETSAEEKLAEARRKINSLMKQNYRLELNQLRRESRGPAEPFRNYKSNFVDPKVIEKINAECPVGLEGDGKFISALANQLWTRDQLAARSVRGKQCYRHPESSTHIPASPTKVSFIHDKLMQRINLEEREDDDPRRKLQSRVSHKLNEKFNNARRLKEKKQSRKR</sequence>
<dbReference type="InterPro" id="IPR012934">
    <property type="entry name" value="Znf_AD"/>
</dbReference>
<accession>A0A1S4F3R6</accession>
<feature type="region of interest" description="Disordered" evidence="1">
    <location>
        <begin position="384"/>
        <end position="423"/>
    </location>
</feature>
<name>A0A1S4F3R6_AEDAE</name>
<dbReference type="InterPro" id="IPR018379">
    <property type="entry name" value="BEN_domain"/>
</dbReference>
<dbReference type="VEuPathDB" id="VectorBase:AAEL003016"/>
<dbReference type="PROSITE" id="PS51457">
    <property type="entry name" value="BEN"/>
    <property type="match status" value="1"/>
</dbReference>
<evidence type="ECO:0000313" key="2">
    <source>
        <dbReference type="EnsemblMetazoa" id="AAEL003016-PA"/>
    </source>
</evidence>
<feature type="compositionally biased region" description="Basic residues" evidence="1">
    <location>
        <begin position="410"/>
        <end position="423"/>
    </location>
</feature>
<dbReference type="GO" id="GO:0008270">
    <property type="term" value="F:zinc ion binding"/>
    <property type="evidence" value="ECO:0007669"/>
    <property type="project" value="UniProtKB-UniRule"/>
</dbReference>
<keyword evidence="3" id="KW-1185">Reference proteome</keyword>
<reference evidence="2 3" key="1">
    <citation type="submission" date="2017-06" db="EMBL/GenBank/DDBJ databases">
        <title>Aedes aegypti genome working group (AGWG) sequencing and assembly.</title>
        <authorList>
            <consortium name="Aedes aegypti Genome Working Group (AGWG)"/>
            <person name="Matthews B.J."/>
        </authorList>
    </citation>
    <scope>NUCLEOTIDE SEQUENCE [LARGE SCALE GENOMIC DNA]</scope>
    <source>
        <strain evidence="2 3">LVP_AGWG</strain>
    </source>
</reference>
<organism evidence="2 3">
    <name type="scientific">Aedes aegypti</name>
    <name type="common">Yellowfever mosquito</name>
    <name type="synonym">Culex aegypti</name>
    <dbReference type="NCBI Taxonomy" id="7159"/>
    <lineage>
        <taxon>Eukaryota</taxon>
        <taxon>Metazoa</taxon>
        <taxon>Ecdysozoa</taxon>
        <taxon>Arthropoda</taxon>
        <taxon>Hexapoda</taxon>
        <taxon>Insecta</taxon>
        <taxon>Pterygota</taxon>
        <taxon>Neoptera</taxon>
        <taxon>Endopterygota</taxon>
        <taxon>Diptera</taxon>
        <taxon>Nematocera</taxon>
        <taxon>Culicoidea</taxon>
        <taxon>Culicidae</taxon>
        <taxon>Culicinae</taxon>
        <taxon>Aedini</taxon>
        <taxon>Aedes</taxon>
        <taxon>Stegomyia</taxon>
    </lineage>
</organism>
<feature type="compositionally biased region" description="Basic and acidic residues" evidence="1">
    <location>
        <begin position="384"/>
        <end position="394"/>
    </location>
</feature>
<reference evidence="2" key="2">
    <citation type="submission" date="2020-05" db="UniProtKB">
        <authorList>
            <consortium name="EnsemblMetazoa"/>
        </authorList>
    </citation>
    <scope>IDENTIFICATION</scope>
    <source>
        <strain evidence="2">LVP_AGWG</strain>
    </source>
</reference>
<proteinExistence type="predicted"/>
<dbReference type="SMART" id="SM01025">
    <property type="entry name" value="BEN"/>
    <property type="match status" value="1"/>
</dbReference>
<evidence type="ECO:0000256" key="1">
    <source>
        <dbReference type="SAM" id="MobiDB-lite"/>
    </source>
</evidence>
<dbReference type="Gene3D" id="1.10.10.2590">
    <property type="entry name" value="BEN domain"/>
    <property type="match status" value="1"/>
</dbReference>
<dbReference type="SUPFAM" id="SSF57716">
    <property type="entry name" value="Glucocorticoid receptor-like (DNA-binding domain)"/>
    <property type="match status" value="1"/>
</dbReference>
<dbReference type="AlphaFoldDB" id="A0A1S4F3R6"/>
<dbReference type="Gene3D" id="3.40.1800.20">
    <property type="match status" value="1"/>
</dbReference>
<dbReference type="GO" id="GO:0003677">
    <property type="term" value="F:DNA binding"/>
    <property type="evidence" value="ECO:0007669"/>
    <property type="project" value="InterPro"/>
</dbReference>